<reference evidence="3 4" key="1">
    <citation type="journal article" date="2019" name="Sci. Rep.">
        <title>A multi-omics analysis of the grapevine pathogen Lasiodiplodia theobromae reveals that temperature affects the expression of virulence- and pathogenicity-related genes.</title>
        <authorList>
            <person name="Felix C."/>
            <person name="Meneses R."/>
            <person name="Goncalves M.F.M."/>
            <person name="Tilleman L."/>
            <person name="Duarte A.S."/>
            <person name="Jorrin-Novo J.V."/>
            <person name="Van de Peer Y."/>
            <person name="Deforce D."/>
            <person name="Van Nieuwerburgh F."/>
            <person name="Esteves A.C."/>
            <person name="Alves A."/>
        </authorList>
    </citation>
    <scope>NUCLEOTIDE SEQUENCE [LARGE SCALE GENOMIC DNA]</scope>
    <source>
        <strain evidence="3 4">LA-SOL3</strain>
    </source>
</reference>
<dbReference type="Pfam" id="PF00082">
    <property type="entry name" value="Peptidase_S8"/>
    <property type="match status" value="1"/>
</dbReference>
<comment type="similarity">
    <text evidence="1">Belongs to the peptidase S8 family.</text>
</comment>
<sequence length="108" mass="11487">MAYNAHIYVARVAKGSNPDDPAYIAEALRYATESWKVDIINMSFGFDSDKGGIGAAIKNAYSANVLMFAASRNDGGNFSVAFPARHKDVISISATDGDGVASYFNPPC</sequence>
<comment type="caution">
    <text evidence="3">The sequence shown here is derived from an EMBL/GenBank/DDBJ whole genome shotgun (WGS) entry which is preliminary data.</text>
</comment>
<evidence type="ECO:0000259" key="2">
    <source>
        <dbReference type="Pfam" id="PF00082"/>
    </source>
</evidence>
<dbReference type="OrthoDB" id="206201at2759"/>
<organism evidence="3 4">
    <name type="scientific">Lasiodiplodia theobromae</name>
    <dbReference type="NCBI Taxonomy" id="45133"/>
    <lineage>
        <taxon>Eukaryota</taxon>
        <taxon>Fungi</taxon>
        <taxon>Dikarya</taxon>
        <taxon>Ascomycota</taxon>
        <taxon>Pezizomycotina</taxon>
        <taxon>Dothideomycetes</taxon>
        <taxon>Dothideomycetes incertae sedis</taxon>
        <taxon>Botryosphaeriales</taxon>
        <taxon>Botryosphaeriaceae</taxon>
        <taxon>Lasiodiplodia</taxon>
    </lineage>
</organism>
<keyword evidence="4" id="KW-1185">Reference proteome</keyword>
<gene>
    <name evidence="3" type="primary">apr</name>
    <name evidence="3" type="ORF">DBV05_g7547</name>
</gene>
<feature type="domain" description="Peptidase S8/S53" evidence="2">
    <location>
        <begin position="1"/>
        <end position="104"/>
    </location>
</feature>
<protein>
    <submittedName>
        <fullName evidence="3">Subtilisin DY</fullName>
    </submittedName>
</protein>
<dbReference type="EMBL" id="VCHE01000052">
    <property type="protein sequence ID" value="KAB2573850.1"/>
    <property type="molecule type" value="Genomic_DNA"/>
</dbReference>
<dbReference type="PROSITE" id="PS51892">
    <property type="entry name" value="SUBTILASE"/>
    <property type="match status" value="1"/>
</dbReference>
<dbReference type="SUPFAM" id="SSF52743">
    <property type="entry name" value="Subtilisin-like"/>
    <property type="match status" value="1"/>
</dbReference>
<dbReference type="InterPro" id="IPR036852">
    <property type="entry name" value="Peptidase_S8/S53_dom_sf"/>
</dbReference>
<dbReference type="AlphaFoldDB" id="A0A5N5D902"/>
<evidence type="ECO:0000256" key="1">
    <source>
        <dbReference type="PROSITE-ProRule" id="PRU01240"/>
    </source>
</evidence>
<accession>A0A5N5D902</accession>
<dbReference type="Proteomes" id="UP000325902">
    <property type="component" value="Unassembled WGS sequence"/>
</dbReference>
<evidence type="ECO:0000313" key="3">
    <source>
        <dbReference type="EMBL" id="KAB2573850.1"/>
    </source>
</evidence>
<dbReference type="GO" id="GO:0006508">
    <property type="term" value="P:proteolysis"/>
    <property type="evidence" value="ECO:0007669"/>
    <property type="project" value="InterPro"/>
</dbReference>
<dbReference type="InterPro" id="IPR000209">
    <property type="entry name" value="Peptidase_S8/S53_dom"/>
</dbReference>
<proteinExistence type="inferred from homology"/>
<name>A0A5N5D902_9PEZI</name>
<evidence type="ECO:0000313" key="4">
    <source>
        <dbReference type="Proteomes" id="UP000325902"/>
    </source>
</evidence>
<dbReference type="GO" id="GO:0004252">
    <property type="term" value="F:serine-type endopeptidase activity"/>
    <property type="evidence" value="ECO:0007669"/>
    <property type="project" value="InterPro"/>
</dbReference>
<dbReference type="Gene3D" id="3.40.50.200">
    <property type="entry name" value="Peptidase S8/S53 domain"/>
    <property type="match status" value="1"/>
</dbReference>
<comment type="caution">
    <text evidence="1">Lacks conserved residue(s) required for the propagation of feature annotation.</text>
</comment>